<name>A0A2G4R1K5_9BACT</name>
<evidence type="ECO:0000313" key="4">
    <source>
        <dbReference type="Proteomes" id="UP000811399"/>
    </source>
</evidence>
<accession>A0A2G4R1K5</accession>
<evidence type="ECO:0000313" key="2">
    <source>
        <dbReference type="EMBL" id="PHY90420.1"/>
    </source>
</evidence>
<reference evidence="3" key="1">
    <citation type="submission" date="2015-06" db="EMBL/GenBank/DDBJ databases">
        <authorList>
            <person name="Parisi A."/>
            <person name="Chiara M."/>
            <person name="Florio D."/>
            <person name="Miccolupo A."/>
            <person name="Manzari C."/>
            <person name="Mion D."/>
            <person name="Caruso M."/>
            <person name="D'erchia A.M."/>
            <person name="Zanoni R."/>
        </authorList>
    </citation>
    <scope>NUCLEOTIDE SEQUENCE [LARGE SCALE GENOMIC DNA]</scope>
    <source>
        <strain evidence="3">73/13</strain>
    </source>
</reference>
<dbReference type="EMBL" id="LDWY01000062">
    <property type="protein sequence ID" value="PHY90420.1"/>
    <property type="molecule type" value="Genomic_DNA"/>
</dbReference>
<dbReference type="RefSeq" id="WP_099461638.1">
    <property type="nucleotide sequence ID" value="NZ_LDWY01000062.1"/>
</dbReference>
<reference evidence="1 4" key="4">
    <citation type="journal article" date="2021" name="Syst. Appl. Microbiol.">
        <title>nCampylobacter vulpis sp. nov. isolated from wild red foxes.</title>
        <authorList>
            <person name="Parisi A."/>
            <person name="Chiara M."/>
            <person name="Caffara M."/>
            <person name="Mion D."/>
            <person name="Miller W.G."/>
            <person name="Caruso M."/>
            <person name="Manzari C."/>
            <person name="Florio D."/>
            <person name="Capozzi L."/>
            <person name="D'Erchia A.M."/>
            <person name="Manzulli V."/>
            <person name="Zanoni R.G."/>
        </authorList>
    </citation>
    <scope>NUCLEOTIDE SEQUENCE [LARGE SCALE GENOMIC DNA]</scope>
    <source>
        <strain evidence="1 4">52/13</strain>
    </source>
</reference>
<organism evidence="2 3">
    <name type="scientific">Campylobacter vulpis</name>
    <dbReference type="NCBI Taxonomy" id="1655500"/>
    <lineage>
        <taxon>Bacteria</taxon>
        <taxon>Pseudomonadati</taxon>
        <taxon>Campylobacterota</taxon>
        <taxon>Epsilonproteobacteria</taxon>
        <taxon>Campylobacterales</taxon>
        <taxon>Campylobacteraceae</taxon>
        <taxon>Campylobacter</taxon>
    </lineage>
</organism>
<comment type="caution">
    <text evidence="2">The sequence shown here is derived from an EMBL/GenBank/DDBJ whole genome shotgun (WGS) entry which is preliminary data.</text>
</comment>
<reference evidence="1" key="3">
    <citation type="submission" date="2019-07" db="EMBL/GenBank/DDBJ databases">
        <authorList>
            <person name="Miller W.G."/>
        </authorList>
    </citation>
    <scope>NUCLEOTIDE SEQUENCE</scope>
    <source>
        <strain evidence="1">52/13</strain>
    </source>
</reference>
<reference evidence="2" key="2">
    <citation type="submission" date="2015-06" db="EMBL/GenBank/DDBJ databases">
        <authorList>
            <person name="Hoefler B.C."/>
            <person name="Straight P.D."/>
        </authorList>
    </citation>
    <scope>NUCLEOTIDE SEQUENCE [LARGE SCALE GENOMIC DNA]</scope>
    <source>
        <strain evidence="2">73/13</strain>
    </source>
</reference>
<gene>
    <name evidence="2" type="ORF">AA994_05105</name>
    <name evidence="1" type="ORF">CVU5213_04140</name>
</gene>
<protein>
    <submittedName>
        <fullName evidence="2">Uncharacterized protein</fullName>
    </submittedName>
</protein>
<sequence>MNLGNLSLKTSLNRRFVSIARDGLSFSVFTSNAVRFRNSSHKCERYALEAILARLIWLLRSKRDGLGFSFCYF</sequence>
<keyword evidence="4" id="KW-1185">Reference proteome</keyword>
<dbReference type="AlphaFoldDB" id="A0A2G4R1K5"/>
<dbReference type="Proteomes" id="UP000811399">
    <property type="component" value="Unassembled WGS sequence"/>
</dbReference>
<proteinExistence type="predicted"/>
<evidence type="ECO:0000313" key="1">
    <source>
        <dbReference type="EMBL" id="MBS4240917.1"/>
    </source>
</evidence>
<evidence type="ECO:0000313" key="3">
    <source>
        <dbReference type="Proteomes" id="UP000237472"/>
    </source>
</evidence>
<dbReference type="Proteomes" id="UP000237472">
    <property type="component" value="Unassembled WGS sequence"/>
</dbReference>
<dbReference type="EMBL" id="VJYU01000009">
    <property type="protein sequence ID" value="MBS4240917.1"/>
    <property type="molecule type" value="Genomic_DNA"/>
</dbReference>